<dbReference type="Proteomes" id="UP000326939">
    <property type="component" value="Chromosome 3"/>
</dbReference>
<keyword evidence="2" id="KW-1185">Reference proteome</keyword>
<sequence length="206" mass="22671">MDGQFLAPISPTKDISQGKTKTQVLQSCFLDRVPCRTGTCSSPIEVVSSHLMATELYPAFGPKALLYPGAIAKSYIKNKTFPSYSKLSKLYHLANLRKTSASTDLQHLEILAGSYLTVAGAVLGLVRPGRMSLFGTLLILWGFVREVILKNSANMNPARSIQINAVTMHIALLCAFLTIRKDVGRLIRCCRTRRGAKPPRFKAKDM</sequence>
<dbReference type="EMBL" id="VDCV01000003">
    <property type="protein sequence ID" value="KAB5563978.1"/>
    <property type="molecule type" value="Genomic_DNA"/>
</dbReference>
<proteinExistence type="predicted"/>
<gene>
    <name evidence="1" type="ORF">DKX38_004032</name>
</gene>
<organism evidence="1 2">
    <name type="scientific">Salix brachista</name>
    <dbReference type="NCBI Taxonomy" id="2182728"/>
    <lineage>
        <taxon>Eukaryota</taxon>
        <taxon>Viridiplantae</taxon>
        <taxon>Streptophyta</taxon>
        <taxon>Embryophyta</taxon>
        <taxon>Tracheophyta</taxon>
        <taxon>Spermatophyta</taxon>
        <taxon>Magnoliopsida</taxon>
        <taxon>eudicotyledons</taxon>
        <taxon>Gunneridae</taxon>
        <taxon>Pentapetalae</taxon>
        <taxon>rosids</taxon>
        <taxon>fabids</taxon>
        <taxon>Malpighiales</taxon>
        <taxon>Salicaceae</taxon>
        <taxon>Saliceae</taxon>
        <taxon>Salix</taxon>
    </lineage>
</organism>
<reference evidence="2" key="1">
    <citation type="journal article" date="2019" name="Gigascience">
        <title>De novo genome assembly of the endangered Acer yangbiense, a plant species with extremely small populations endemic to Yunnan Province, China.</title>
        <authorList>
            <person name="Yang J."/>
            <person name="Wariss H.M."/>
            <person name="Tao L."/>
            <person name="Zhang R."/>
            <person name="Yun Q."/>
            <person name="Hollingsworth P."/>
            <person name="Dao Z."/>
            <person name="Luo G."/>
            <person name="Guo H."/>
            <person name="Ma Y."/>
            <person name="Sun W."/>
        </authorList>
    </citation>
    <scope>NUCLEOTIDE SEQUENCE [LARGE SCALE GENOMIC DNA]</scope>
    <source>
        <strain evidence="2">cv. br00</strain>
    </source>
</reference>
<evidence type="ECO:0000313" key="2">
    <source>
        <dbReference type="Proteomes" id="UP000326939"/>
    </source>
</evidence>
<evidence type="ECO:0000313" key="1">
    <source>
        <dbReference type="EMBL" id="KAB5563978.1"/>
    </source>
</evidence>
<accession>A0A5N5NAA7</accession>
<protein>
    <submittedName>
        <fullName evidence="1">Uncharacterized protein</fullName>
    </submittedName>
</protein>
<name>A0A5N5NAA7_9ROSI</name>
<dbReference type="AlphaFoldDB" id="A0A5N5NAA7"/>
<dbReference type="PANTHER" id="PTHR35288:SF2">
    <property type="entry name" value="TRANSMEMBRANE PROTEIN"/>
    <property type="match status" value="1"/>
</dbReference>
<dbReference type="PANTHER" id="PTHR35288">
    <property type="entry name" value="TAIL FIBER"/>
    <property type="match status" value="1"/>
</dbReference>
<comment type="caution">
    <text evidence="1">The sequence shown here is derived from an EMBL/GenBank/DDBJ whole genome shotgun (WGS) entry which is preliminary data.</text>
</comment>